<reference evidence="4 5" key="1">
    <citation type="submission" date="2018-07" db="EMBL/GenBank/DDBJ databases">
        <title>The complete nuclear genome of the prasinophyte Chloropicon primus (CCMP1205).</title>
        <authorList>
            <person name="Pombert J.-F."/>
            <person name="Otis C."/>
            <person name="Turmel M."/>
            <person name="Lemieux C."/>
        </authorList>
    </citation>
    <scope>NUCLEOTIDE SEQUENCE [LARGE SCALE GENOMIC DNA]</scope>
    <source>
        <strain evidence="4 5">CCMP1205</strain>
    </source>
</reference>
<comment type="similarity">
    <text evidence="1 3">Belongs to the CMC family.</text>
</comment>
<evidence type="ECO:0000313" key="4">
    <source>
        <dbReference type="EMBL" id="QDZ26031.1"/>
    </source>
</evidence>
<dbReference type="Proteomes" id="UP000316726">
    <property type="component" value="Chromosome 20"/>
</dbReference>
<keyword evidence="2" id="KW-1015">Disulfide bond</keyword>
<proteinExistence type="inferred from homology"/>
<evidence type="ECO:0000256" key="2">
    <source>
        <dbReference type="ARBA" id="ARBA00023157"/>
    </source>
</evidence>
<organism evidence="4 5">
    <name type="scientific">Chloropicon primus</name>
    <dbReference type="NCBI Taxonomy" id="1764295"/>
    <lineage>
        <taxon>Eukaryota</taxon>
        <taxon>Viridiplantae</taxon>
        <taxon>Chlorophyta</taxon>
        <taxon>Chloropicophyceae</taxon>
        <taxon>Chloropicales</taxon>
        <taxon>Chloropicaceae</taxon>
        <taxon>Chloropicon</taxon>
    </lineage>
</organism>
<dbReference type="EMBL" id="CP031053">
    <property type="protein sequence ID" value="QDZ26031.1"/>
    <property type="molecule type" value="Genomic_DNA"/>
</dbReference>
<protein>
    <recommendedName>
        <fullName evidence="3">COX assembly mitochondrial protein</fullName>
    </recommendedName>
</protein>
<dbReference type="STRING" id="1764295.A0A5B8N0G0"/>
<evidence type="ECO:0000313" key="5">
    <source>
        <dbReference type="Proteomes" id="UP000316726"/>
    </source>
</evidence>
<dbReference type="PANTHER" id="PTHR22977">
    <property type="entry name" value="COX ASSEMBLY MITOCHONDRIAL PROTEIN"/>
    <property type="match status" value="1"/>
</dbReference>
<comment type="subcellular location">
    <subcellularLocation>
        <location evidence="3">Mitochondrion</location>
    </subcellularLocation>
</comment>
<dbReference type="PROSITE" id="PS51808">
    <property type="entry name" value="CHCH"/>
    <property type="match status" value="1"/>
</dbReference>
<dbReference type="OrthoDB" id="6224010at2759"/>
<gene>
    <name evidence="4" type="ORF">A3770_20p85490</name>
</gene>
<keyword evidence="3" id="KW-0496">Mitochondrion</keyword>
<sequence length="92" mass="10550">MTLEVPAKAEEALRSKMKEIARQNCDGVIRDFVECSKETGIAVMWSCREHLKLMNACVSKYTTDEVLEGIKKQWIDAGRPSRIDWRPNVPKI</sequence>
<evidence type="ECO:0000256" key="1">
    <source>
        <dbReference type="ARBA" id="ARBA00007347"/>
    </source>
</evidence>
<dbReference type="Pfam" id="PF08583">
    <property type="entry name" value="Cmc1"/>
    <property type="match status" value="1"/>
</dbReference>
<dbReference type="GO" id="GO:0005739">
    <property type="term" value="C:mitochondrion"/>
    <property type="evidence" value="ECO:0007669"/>
    <property type="project" value="UniProtKB-SubCell"/>
</dbReference>
<dbReference type="PANTHER" id="PTHR22977:SF5">
    <property type="entry name" value="COX ASSEMBLY MITOCHONDRIAL PROTEIN HOMOLOG"/>
    <property type="match status" value="1"/>
</dbReference>
<dbReference type="AlphaFoldDB" id="A0A5B8N0G0"/>
<keyword evidence="5" id="KW-1185">Reference proteome</keyword>
<accession>A0A5B8N0G0</accession>
<dbReference type="InterPro" id="IPR013892">
    <property type="entry name" value="Cyt_c_biogenesis_Cmc1-like"/>
</dbReference>
<name>A0A5B8N0G0_9CHLO</name>
<evidence type="ECO:0000256" key="3">
    <source>
        <dbReference type="RuleBase" id="RU364104"/>
    </source>
</evidence>